<dbReference type="Proteomes" id="UP000241447">
    <property type="component" value="Chromosome"/>
</dbReference>
<evidence type="ECO:0000256" key="1">
    <source>
        <dbReference type="SAM" id="SignalP"/>
    </source>
</evidence>
<keyword evidence="1" id="KW-0732">Signal</keyword>
<dbReference type="EMBL" id="CP028475">
    <property type="protein sequence ID" value="AVW92770.1"/>
    <property type="molecule type" value="Genomic_DNA"/>
</dbReference>
<accession>A0A2R4M6E5</accession>
<dbReference type="RefSeq" id="WP_107721759.1">
    <property type="nucleotide sequence ID" value="NZ_CAXBOP010000012.1"/>
</dbReference>
<dbReference type="KEGG" id="cbak:DA792_18100"/>
<evidence type="ECO:0000313" key="2">
    <source>
        <dbReference type="EMBL" id="AVW92770.1"/>
    </source>
</evidence>
<gene>
    <name evidence="2" type="ORF">DA792_18100</name>
</gene>
<name>A0A2R4M6E5_9RHOB</name>
<proteinExistence type="predicted"/>
<feature type="chain" id="PRO_5015330225" evidence="1">
    <location>
        <begin position="18"/>
        <end position="115"/>
    </location>
</feature>
<protein>
    <submittedName>
        <fullName evidence="2">Dihydrodipicolinate reductase</fullName>
    </submittedName>
</protein>
<evidence type="ECO:0000313" key="3">
    <source>
        <dbReference type="Proteomes" id="UP000241447"/>
    </source>
</evidence>
<sequence length="115" mass="12423">MFRMALLVLAVPIAAQAEDLSRVETQSDFIATVEGRALTRLGITLEVRTDGRITGRAFGKDVSGDWTWRDGYFCRTLFHGADDLGPNCQVVAASADKIRFTADQGAGPSAGFSLR</sequence>
<dbReference type="OrthoDB" id="7874348at2"/>
<dbReference type="AlphaFoldDB" id="A0A2R4M6E5"/>
<reference evidence="2 3" key="1">
    <citation type="submission" date="2018-03" db="EMBL/GenBank/DDBJ databases">
        <title>The Complete Genome of Celeribacter baekdonensis strain LH4, a Thiosulfate-Oxidizing Alphaproteobacterium Isolated from Gulf of Mexico Continental Slope Sediments.</title>
        <authorList>
            <person name="Flood B.E."/>
            <person name="Bailey J.V."/>
            <person name="Leprich D."/>
        </authorList>
    </citation>
    <scope>NUCLEOTIDE SEQUENCE [LARGE SCALE GENOMIC DNA]</scope>
    <source>
        <strain evidence="2 3">LH4</strain>
    </source>
</reference>
<feature type="signal peptide" evidence="1">
    <location>
        <begin position="1"/>
        <end position="17"/>
    </location>
</feature>
<organism evidence="2 3">
    <name type="scientific">Celeribacter baekdonensis</name>
    <dbReference type="NCBI Taxonomy" id="875171"/>
    <lineage>
        <taxon>Bacteria</taxon>
        <taxon>Pseudomonadati</taxon>
        <taxon>Pseudomonadota</taxon>
        <taxon>Alphaproteobacteria</taxon>
        <taxon>Rhodobacterales</taxon>
        <taxon>Roseobacteraceae</taxon>
        <taxon>Celeribacter</taxon>
    </lineage>
</organism>